<evidence type="ECO:0000256" key="1">
    <source>
        <dbReference type="ARBA" id="ARBA00004370"/>
    </source>
</evidence>
<feature type="compositionally biased region" description="Low complexity" evidence="5">
    <location>
        <begin position="86"/>
        <end position="95"/>
    </location>
</feature>
<dbReference type="InterPro" id="IPR011009">
    <property type="entry name" value="Kinase-like_dom_sf"/>
</dbReference>
<dbReference type="GO" id="GO:0016020">
    <property type="term" value="C:membrane"/>
    <property type="evidence" value="ECO:0007669"/>
    <property type="project" value="UniProtKB-SubCell"/>
</dbReference>
<dbReference type="Gene3D" id="3.30.200.20">
    <property type="entry name" value="Phosphorylase Kinase, domain 1"/>
    <property type="match status" value="1"/>
</dbReference>
<keyword evidence="2" id="KW-0808">Transferase</keyword>
<evidence type="ECO:0000313" key="7">
    <source>
        <dbReference type="Proteomes" id="UP000467840"/>
    </source>
</evidence>
<keyword evidence="4" id="KW-0547">Nucleotide-binding</keyword>
<dbReference type="GO" id="GO:0004674">
    <property type="term" value="F:protein serine/threonine kinase activity"/>
    <property type="evidence" value="ECO:0007669"/>
    <property type="project" value="UniProtKB-KW"/>
</dbReference>
<dbReference type="InterPro" id="IPR017441">
    <property type="entry name" value="Protein_kinase_ATP_BS"/>
</dbReference>
<feature type="compositionally biased region" description="Polar residues" evidence="5">
    <location>
        <begin position="76"/>
        <end position="85"/>
    </location>
</feature>
<comment type="caution">
    <text evidence="6">The sequence shown here is derived from an EMBL/GenBank/DDBJ whole genome shotgun (WGS) entry which is preliminary data.</text>
</comment>
<evidence type="ECO:0000256" key="2">
    <source>
        <dbReference type="ARBA" id="ARBA00022527"/>
    </source>
</evidence>
<accession>A0A6A6KX51</accession>
<proteinExistence type="predicted"/>
<name>A0A6A6KX51_HEVBR</name>
<evidence type="ECO:0000313" key="6">
    <source>
        <dbReference type="EMBL" id="KAF2292606.1"/>
    </source>
</evidence>
<dbReference type="PROSITE" id="PS00107">
    <property type="entry name" value="PROTEIN_KINASE_ATP"/>
    <property type="match status" value="1"/>
</dbReference>
<evidence type="ECO:0008006" key="8">
    <source>
        <dbReference type="Google" id="ProtNLM"/>
    </source>
</evidence>
<feature type="compositionally biased region" description="Low complexity" evidence="5">
    <location>
        <begin position="34"/>
        <end position="45"/>
    </location>
</feature>
<feature type="region of interest" description="Disordered" evidence="5">
    <location>
        <begin position="1"/>
        <end position="95"/>
    </location>
</feature>
<dbReference type="PANTHER" id="PTHR47985:SF31">
    <property type="entry name" value="SERINE_THREONINE-PROTEIN KINASE PBL26-RELATED"/>
    <property type="match status" value="1"/>
</dbReference>
<keyword evidence="3" id="KW-0472">Membrane</keyword>
<sequence>MASSISIKRLLLEPSESTSSTTTMTNMHPKKSQNSHASSSSTSKSKGSEFGAEAHEVPSGPNPISTENPKPKPQAEPNTNGDATHNNNSKEGGNNNIAAETYTFRELATATKNFRQECLIGEGGFGRVYKGKLEKINQVVAVKQLDRNGLQGNREFLNFHQSKSHWTVLENENSIRHNLCSRIQIDPELADPLLRGEFPVRVLIKQLQGCHVSTRGSRSSAIDERCR</sequence>
<dbReference type="EMBL" id="JAAGAX010000014">
    <property type="protein sequence ID" value="KAF2292606.1"/>
    <property type="molecule type" value="Genomic_DNA"/>
</dbReference>
<dbReference type="PANTHER" id="PTHR47985">
    <property type="entry name" value="OS07G0668900 PROTEIN"/>
    <property type="match status" value="1"/>
</dbReference>
<dbReference type="Proteomes" id="UP000467840">
    <property type="component" value="Chromosome 13"/>
</dbReference>
<keyword evidence="2" id="KW-0418">Kinase</keyword>
<evidence type="ECO:0000256" key="3">
    <source>
        <dbReference type="ARBA" id="ARBA00023136"/>
    </source>
</evidence>
<feature type="binding site" evidence="4">
    <location>
        <position position="143"/>
    </location>
    <ligand>
        <name>ATP</name>
        <dbReference type="ChEBI" id="CHEBI:30616"/>
    </ligand>
</feature>
<gene>
    <name evidence="6" type="ORF">GH714_025972</name>
</gene>
<protein>
    <recommendedName>
        <fullName evidence="8">Protein kinase domain-containing protein</fullName>
    </recommendedName>
</protein>
<keyword evidence="2" id="KW-0723">Serine/threonine-protein kinase</keyword>
<dbReference type="AlphaFoldDB" id="A0A6A6KX51"/>
<reference evidence="6 7" key="1">
    <citation type="journal article" date="2020" name="Mol. Plant">
        <title>The Chromosome-Based Rubber Tree Genome Provides New Insights into Spurge Genome Evolution and Rubber Biosynthesis.</title>
        <authorList>
            <person name="Liu J."/>
            <person name="Shi C."/>
            <person name="Shi C.C."/>
            <person name="Li W."/>
            <person name="Zhang Q.J."/>
            <person name="Zhang Y."/>
            <person name="Li K."/>
            <person name="Lu H.F."/>
            <person name="Shi C."/>
            <person name="Zhu S.T."/>
            <person name="Xiao Z.Y."/>
            <person name="Nan H."/>
            <person name="Yue Y."/>
            <person name="Zhu X.G."/>
            <person name="Wu Y."/>
            <person name="Hong X.N."/>
            <person name="Fan G.Y."/>
            <person name="Tong Y."/>
            <person name="Zhang D."/>
            <person name="Mao C.L."/>
            <person name="Liu Y.L."/>
            <person name="Hao S.J."/>
            <person name="Liu W.Q."/>
            <person name="Lv M.Q."/>
            <person name="Zhang H.B."/>
            <person name="Liu Y."/>
            <person name="Hu-Tang G.R."/>
            <person name="Wang J.P."/>
            <person name="Wang J.H."/>
            <person name="Sun Y.H."/>
            <person name="Ni S.B."/>
            <person name="Chen W.B."/>
            <person name="Zhang X.C."/>
            <person name="Jiao Y.N."/>
            <person name="Eichler E.E."/>
            <person name="Li G.H."/>
            <person name="Liu X."/>
            <person name="Gao L.Z."/>
        </authorList>
    </citation>
    <scope>NUCLEOTIDE SEQUENCE [LARGE SCALE GENOMIC DNA]</scope>
    <source>
        <strain evidence="7">cv. GT1</strain>
        <tissue evidence="6">Leaf</tissue>
    </source>
</reference>
<feature type="compositionally biased region" description="Low complexity" evidence="5">
    <location>
        <begin position="15"/>
        <end position="25"/>
    </location>
</feature>
<comment type="subcellular location">
    <subcellularLocation>
        <location evidence="1">Membrane</location>
    </subcellularLocation>
</comment>
<evidence type="ECO:0000256" key="4">
    <source>
        <dbReference type="PROSITE-ProRule" id="PRU10141"/>
    </source>
</evidence>
<dbReference type="SUPFAM" id="SSF56112">
    <property type="entry name" value="Protein kinase-like (PK-like)"/>
    <property type="match status" value="1"/>
</dbReference>
<evidence type="ECO:0000256" key="5">
    <source>
        <dbReference type="SAM" id="MobiDB-lite"/>
    </source>
</evidence>
<organism evidence="6 7">
    <name type="scientific">Hevea brasiliensis</name>
    <name type="common">Para rubber tree</name>
    <name type="synonym">Siphonia brasiliensis</name>
    <dbReference type="NCBI Taxonomy" id="3981"/>
    <lineage>
        <taxon>Eukaryota</taxon>
        <taxon>Viridiplantae</taxon>
        <taxon>Streptophyta</taxon>
        <taxon>Embryophyta</taxon>
        <taxon>Tracheophyta</taxon>
        <taxon>Spermatophyta</taxon>
        <taxon>Magnoliopsida</taxon>
        <taxon>eudicotyledons</taxon>
        <taxon>Gunneridae</taxon>
        <taxon>Pentapetalae</taxon>
        <taxon>rosids</taxon>
        <taxon>fabids</taxon>
        <taxon>Malpighiales</taxon>
        <taxon>Euphorbiaceae</taxon>
        <taxon>Crotonoideae</taxon>
        <taxon>Micrandreae</taxon>
        <taxon>Hevea</taxon>
    </lineage>
</organism>
<keyword evidence="7" id="KW-1185">Reference proteome</keyword>
<keyword evidence="4" id="KW-0067">ATP-binding</keyword>
<dbReference type="GO" id="GO:0005524">
    <property type="term" value="F:ATP binding"/>
    <property type="evidence" value="ECO:0007669"/>
    <property type="project" value="UniProtKB-UniRule"/>
</dbReference>